<feature type="domain" description="Phage tail lysozyme" evidence="2">
    <location>
        <begin position="30"/>
        <end position="167"/>
    </location>
</feature>
<dbReference type="EMBL" id="VDDA01000011">
    <property type="protein sequence ID" value="TNC10821.1"/>
    <property type="molecule type" value="Genomic_DNA"/>
</dbReference>
<dbReference type="OrthoDB" id="5410551at2"/>
<dbReference type="Pfam" id="PF18013">
    <property type="entry name" value="Phage_lysozyme2"/>
    <property type="match status" value="1"/>
</dbReference>
<evidence type="ECO:0000256" key="1">
    <source>
        <dbReference type="SAM" id="MobiDB-lite"/>
    </source>
</evidence>
<organism evidence="3 4">
    <name type="scientific">Methylobacterium terricola</name>
    <dbReference type="NCBI Taxonomy" id="2583531"/>
    <lineage>
        <taxon>Bacteria</taxon>
        <taxon>Pseudomonadati</taxon>
        <taxon>Pseudomonadota</taxon>
        <taxon>Alphaproteobacteria</taxon>
        <taxon>Hyphomicrobiales</taxon>
        <taxon>Methylobacteriaceae</taxon>
        <taxon>Methylobacterium</taxon>
    </lineage>
</organism>
<gene>
    <name evidence="3" type="ORF">FF100_21975</name>
</gene>
<sequence>MAGQNLGLLADPATTGSVAPPVPPDKWLLHKQIYNALIDRGVKPQVAVGAIGSLMGESSHALDPTTINRNDAGPGNHSYGFGQWNRGRADSLFNTAKGMGKDWSDPAAQVAHMGSELDGKWNYVLKGLQKGNTMLDGTSVWTKRYEVPKNADYEVQNRYPHAQAFAKAVPEALNPGHRFQFDGAAPAPALMAPAPMAPMTQAPLPPARPPEFGASASGWVDPPAKAQPWVDPPAASQPWVTPPPKAPEQTYDAFGLLGPGP</sequence>
<reference evidence="3 4" key="1">
    <citation type="submission" date="2019-06" db="EMBL/GenBank/DDBJ databases">
        <title>Genome of Methylobacterium sp. 17Sr1-39.</title>
        <authorList>
            <person name="Seo T."/>
        </authorList>
    </citation>
    <scope>NUCLEOTIDE SEQUENCE [LARGE SCALE GENOMIC DNA]</scope>
    <source>
        <strain evidence="3 4">17Sr1-39</strain>
    </source>
</reference>
<name>A0A5C4LDK8_9HYPH</name>
<dbReference type="AlphaFoldDB" id="A0A5C4LDK8"/>
<protein>
    <recommendedName>
        <fullName evidence="2">Phage tail lysozyme domain-containing protein</fullName>
    </recommendedName>
</protein>
<dbReference type="Proteomes" id="UP000305267">
    <property type="component" value="Unassembled WGS sequence"/>
</dbReference>
<dbReference type="RefSeq" id="WP_139037872.1">
    <property type="nucleotide sequence ID" value="NZ_VDDA01000011.1"/>
</dbReference>
<evidence type="ECO:0000313" key="3">
    <source>
        <dbReference type="EMBL" id="TNC10821.1"/>
    </source>
</evidence>
<accession>A0A5C4LDK8</accession>
<dbReference type="InterPro" id="IPR041219">
    <property type="entry name" value="Phage_lysozyme2"/>
</dbReference>
<proteinExistence type="predicted"/>
<evidence type="ECO:0000313" key="4">
    <source>
        <dbReference type="Proteomes" id="UP000305267"/>
    </source>
</evidence>
<comment type="caution">
    <text evidence="3">The sequence shown here is derived from an EMBL/GenBank/DDBJ whole genome shotgun (WGS) entry which is preliminary data.</text>
</comment>
<feature type="region of interest" description="Disordered" evidence="1">
    <location>
        <begin position="212"/>
        <end position="261"/>
    </location>
</feature>
<keyword evidence="4" id="KW-1185">Reference proteome</keyword>
<dbReference type="Gene3D" id="1.10.530.10">
    <property type="match status" value="1"/>
</dbReference>
<evidence type="ECO:0000259" key="2">
    <source>
        <dbReference type="Pfam" id="PF18013"/>
    </source>
</evidence>